<evidence type="ECO:0000313" key="1">
    <source>
        <dbReference type="EMBL" id="KAH7306885.1"/>
    </source>
</evidence>
<proteinExistence type="predicted"/>
<accession>A0A8T2S3Z4</accession>
<comment type="caution">
    <text evidence="1">The sequence shown here is derived from an EMBL/GenBank/DDBJ whole genome shotgun (WGS) entry which is preliminary data.</text>
</comment>
<protein>
    <submittedName>
        <fullName evidence="1">Uncharacterized protein</fullName>
    </submittedName>
</protein>
<gene>
    <name evidence="1" type="ORF">KP509_22G035900</name>
</gene>
<reference evidence="1" key="1">
    <citation type="submission" date="2021-08" db="EMBL/GenBank/DDBJ databases">
        <title>WGS assembly of Ceratopteris richardii.</title>
        <authorList>
            <person name="Marchant D.B."/>
            <person name="Chen G."/>
            <person name="Jenkins J."/>
            <person name="Shu S."/>
            <person name="Leebens-Mack J."/>
            <person name="Grimwood J."/>
            <person name="Schmutz J."/>
            <person name="Soltis P."/>
            <person name="Soltis D."/>
            <person name="Chen Z.-H."/>
        </authorList>
    </citation>
    <scope>NUCLEOTIDE SEQUENCE</scope>
    <source>
        <strain evidence="1">Whitten #5841</strain>
        <tissue evidence="1">Leaf</tissue>
    </source>
</reference>
<evidence type="ECO:0000313" key="2">
    <source>
        <dbReference type="Proteomes" id="UP000825935"/>
    </source>
</evidence>
<organism evidence="1 2">
    <name type="scientific">Ceratopteris richardii</name>
    <name type="common">Triangle waterfern</name>
    <dbReference type="NCBI Taxonomy" id="49495"/>
    <lineage>
        <taxon>Eukaryota</taxon>
        <taxon>Viridiplantae</taxon>
        <taxon>Streptophyta</taxon>
        <taxon>Embryophyta</taxon>
        <taxon>Tracheophyta</taxon>
        <taxon>Polypodiopsida</taxon>
        <taxon>Polypodiidae</taxon>
        <taxon>Polypodiales</taxon>
        <taxon>Pteridineae</taxon>
        <taxon>Pteridaceae</taxon>
        <taxon>Parkerioideae</taxon>
        <taxon>Ceratopteris</taxon>
    </lineage>
</organism>
<dbReference type="AlphaFoldDB" id="A0A8T2S3Z4"/>
<dbReference type="Proteomes" id="UP000825935">
    <property type="component" value="Chromosome 22"/>
</dbReference>
<name>A0A8T2S3Z4_CERRI</name>
<dbReference type="EMBL" id="CM035427">
    <property type="protein sequence ID" value="KAH7306885.1"/>
    <property type="molecule type" value="Genomic_DNA"/>
</dbReference>
<keyword evidence="2" id="KW-1185">Reference proteome</keyword>
<sequence length="204" mass="22426">MRPMATQLDALSVTTCTTFLLPTSSIAFFTWEYINSLVTIVPGAYAGMACKNIVPLQEETRMLYTFLLRMSDHQSHNIEHPYFSQVEHKDNISVSIAFFCLVNSFVRSIAPEGPSQGAPMRLTALIALFQAVVLAILNGKPHKINSLYISLVASSIACFCKEAFMLPLANTLDSRTLSINIGHALELALSLRGLFDMCVEGSSM</sequence>